<keyword evidence="3" id="KW-1185">Reference proteome</keyword>
<dbReference type="Gramene" id="PGSC0003DMT400085949">
    <property type="protein sequence ID" value="PGSC0003DMT400085949"/>
    <property type="gene ID" value="PGSC0003DMG400035520"/>
</dbReference>
<evidence type="ECO:0000313" key="3">
    <source>
        <dbReference type="Proteomes" id="UP000011115"/>
    </source>
</evidence>
<name>M1DAM8_SOLTU</name>
<dbReference type="AlphaFoldDB" id="M1DAM8"/>
<dbReference type="EnsemblPlants" id="PGSC0003DMT400085949">
    <property type="protein sequence ID" value="PGSC0003DMT400085949"/>
    <property type="gene ID" value="PGSC0003DMG400035520"/>
</dbReference>
<dbReference type="Proteomes" id="UP000011115">
    <property type="component" value="Unassembled WGS sequence"/>
</dbReference>
<dbReference type="HOGENOM" id="CLU_029307_7_0_1"/>
<protein>
    <submittedName>
        <fullName evidence="2">Uncharacterized protein</fullName>
    </submittedName>
</protein>
<evidence type="ECO:0000313" key="2">
    <source>
        <dbReference type="EnsemblPlants" id="PGSC0003DMT400085949"/>
    </source>
</evidence>
<feature type="region of interest" description="Disordered" evidence="1">
    <location>
        <begin position="131"/>
        <end position="154"/>
    </location>
</feature>
<accession>M1DAM8</accession>
<evidence type="ECO:0000256" key="1">
    <source>
        <dbReference type="SAM" id="MobiDB-lite"/>
    </source>
</evidence>
<reference evidence="2" key="2">
    <citation type="submission" date="2015-06" db="UniProtKB">
        <authorList>
            <consortium name="EnsemblPlants"/>
        </authorList>
    </citation>
    <scope>IDENTIFICATION</scope>
    <source>
        <strain evidence="2">DM1-3 516 R44</strain>
    </source>
</reference>
<dbReference type="InParanoid" id="M1DAM8"/>
<dbReference type="PaxDb" id="4113-PGSC0003DMT400085949"/>
<proteinExistence type="predicted"/>
<organism evidence="2 3">
    <name type="scientific">Solanum tuberosum</name>
    <name type="common">Potato</name>
    <dbReference type="NCBI Taxonomy" id="4113"/>
    <lineage>
        <taxon>Eukaryota</taxon>
        <taxon>Viridiplantae</taxon>
        <taxon>Streptophyta</taxon>
        <taxon>Embryophyta</taxon>
        <taxon>Tracheophyta</taxon>
        <taxon>Spermatophyta</taxon>
        <taxon>Magnoliopsida</taxon>
        <taxon>eudicotyledons</taxon>
        <taxon>Gunneridae</taxon>
        <taxon>Pentapetalae</taxon>
        <taxon>asterids</taxon>
        <taxon>lamiids</taxon>
        <taxon>Solanales</taxon>
        <taxon>Solanaceae</taxon>
        <taxon>Solanoideae</taxon>
        <taxon>Solaneae</taxon>
        <taxon>Solanum</taxon>
    </lineage>
</organism>
<sequence>MKTVVWTLTRNEGSVKHRESSAHSAYLQEVRRSELILSNGQNLDGLSAKDMARPKVAGRNIPPRQIRTQKFRRTARSENKTASSTRWIPIDPNVPSWARGFRNAIHSFVVAHELENMIKANIAAEVVAERKEKENQKQNDNTLGLDGQTDGATV</sequence>
<reference evidence="3" key="1">
    <citation type="journal article" date="2011" name="Nature">
        <title>Genome sequence and analysis of the tuber crop potato.</title>
        <authorList>
            <consortium name="The Potato Genome Sequencing Consortium"/>
        </authorList>
    </citation>
    <scope>NUCLEOTIDE SEQUENCE [LARGE SCALE GENOMIC DNA]</scope>
    <source>
        <strain evidence="3">cv. DM1-3 516 R44</strain>
    </source>
</reference>